<accession>A0ABU5J7F1</accession>
<evidence type="ECO:0008006" key="3">
    <source>
        <dbReference type="Google" id="ProtNLM"/>
    </source>
</evidence>
<dbReference type="EMBL" id="JAXOTQ010000003">
    <property type="protein sequence ID" value="MDZ5488516.1"/>
    <property type="molecule type" value="Genomic_DNA"/>
</dbReference>
<keyword evidence="2" id="KW-1185">Reference proteome</keyword>
<sequence>MDFRIGADPNARGDITSEYELFFDLGLDGAFADQPDTAVAARAGR</sequence>
<gene>
    <name evidence="1" type="ORF">U2F25_03390</name>
</gene>
<reference evidence="1 2" key="1">
    <citation type="submission" date="2023-12" db="EMBL/GenBank/DDBJ databases">
        <title>Micromonospora sp. nov., isolated from Atacama Desert.</title>
        <authorList>
            <person name="Carro L."/>
            <person name="Golinska P."/>
            <person name="Klenk H.-P."/>
            <person name="Goodfellow M."/>
        </authorList>
    </citation>
    <scope>NUCLEOTIDE SEQUENCE [LARGE SCALE GENOMIC DNA]</scope>
    <source>
        <strain evidence="1 2">4G53</strain>
    </source>
</reference>
<organism evidence="1 2">
    <name type="scientific">Micromonospora sicca</name>
    <dbReference type="NCBI Taxonomy" id="2202420"/>
    <lineage>
        <taxon>Bacteria</taxon>
        <taxon>Bacillati</taxon>
        <taxon>Actinomycetota</taxon>
        <taxon>Actinomycetes</taxon>
        <taxon>Micromonosporales</taxon>
        <taxon>Micromonosporaceae</taxon>
        <taxon>Micromonospora</taxon>
    </lineage>
</organism>
<comment type="caution">
    <text evidence="1">The sequence shown here is derived from an EMBL/GenBank/DDBJ whole genome shotgun (WGS) entry which is preliminary data.</text>
</comment>
<dbReference type="RefSeq" id="WP_322439070.1">
    <property type="nucleotide sequence ID" value="NZ_JAXOTQ010000003.1"/>
</dbReference>
<dbReference type="Proteomes" id="UP001290101">
    <property type="component" value="Unassembled WGS sequence"/>
</dbReference>
<evidence type="ECO:0000313" key="2">
    <source>
        <dbReference type="Proteomes" id="UP001290101"/>
    </source>
</evidence>
<proteinExistence type="predicted"/>
<name>A0ABU5J7F1_9ACTN</name>
<protein>
    <recommendedName>
        <fullName evidence="3">GP-PDE domain-containing protein</fullName>
    </recommendedName>
</protein>
<evidence type="ECO:0000313" key="1">
    <source>
        <dbReference type="EMBL" id="MDZ5488516.1"/>
    </source>
</evidence>